<dbReference type="RefSeq" id="WP_086787260.1">
    <property type="nucleotide sequence ID" value="NZ_JAGIOO010000001.1"/>
</dbReference>
<evidence type="ECO:0000313" key="5">
    <source>
        <dbReference type="Proteomes" id="UP001519363"/>
    </source>
</evidence>
<evidence type="ECO:0000256" key="2">
    <source>
        <dbReference type="ARBA" id="ARBA00022729"/>
    </source>
</evidence>
<gene>
    <name evidence="4" type="ORF">JOF53_006940</name>
</gene>
<dbReference type="InterPro" id="IPR028082">
    <property type="entry name" value="Peripla_BP_I"/>
</dbReference>
<evidence type="ECO:0000256" key="1">
    <source>
        <dbReference type="ARBA" id="ARBA00010062"/>
    </source>
</evidence>
<feature type="domain" description="Leucine-binding protein" evidence="3">
    <location>
        <begin position="24"/>
        <end position="324"/>
    </location>
</feature>
<dbReference type="Gene3D" id="3.40.50.2300">
    <property type="match status" value="2"/>
</dbReference>
<accession>A0ABS5AND1</accession>
<dbReference type="Pfam" id="PF13458">
    <property type="entry name" value="Peripla_BP_6"/>
    <property type="match status" value="1"/>
</dbReference>
<dbReference type="SUPFAM" id="SSF53822">
    <property type="entry name" value="Periplasmic binding protein-like I"/>
    <property type="match status" value="1"/>
</dbReference>
<comment type="similarity">
    <text evidence="1">Belongs to the leucine-binding protein family.</text>
</comment>
<reference evidence="4 5" key="1">
    <citation type="submission" date="2021-03" db="EMBL/GenBank/DDBJ databases">
        <title>Sequencing the genomes of 1000 actinobacteria strains.</title>
        <authorList>
            <person name="Klenk H.-P."/>
        </authorList>
    </citation>
    <scope>NUCLEOTIDE SEQUENCE [LARGE SCALE GENOMIC DNA]</scope>
    <source>
        <strain evidence="4 5">DSM 44580</strain>
    </source>
</reference>
<dbReference type="InterPro" id="IPR028081">
    <property type="entry name" value="Leu-bd"/>
</dbReference>
<dbReference type="EMBL" id="JAGIOO010000001">
    <property type="protein sequence ID" value="MBP2478068.1"/>
    <property type="molecule type" value="Genomic_DNA"/>
</dbReference>
<dbReference type="PANTHER" id="PTHR30483">
    <property type="entry name" value="LEUCINE-SPECIFIC-BINDING PROTEIN"/>
    <property type="match status" value="1"/>
</dbReference>
<sequence length="371" mass="39056">MTEPPRIGVALARTGRLTPLGDPLAYVAGRLSGRGAEFLPADHGSTVDGARRAVRELARAGVCLVTCLGGTTVLPAVVAACAELGLPCLSTALPWQYWLAHRPAHAEGAFHFCWGLDDIAATFTDLWARVPGEDPVGLLWNDGPQGRALRDPAGGFLPVAVAARPLVDPGGYREGAPDYTRLLSAFRATEVRLVSSAATTADLARFTGAAGELGLRLVTCSRWLAYPFGVDHPALDGVATVVAWSPRHRYTSSLDGTTSERLARDYRRDTGRAWLPPLGLAHALLEAAAHAVTAAGSAGYAAVTHALSRLALHTIAGPLDFRRGPAPGIATLPLAGGQWRHEDGAVRLRIVAADRVAAVEPDGDLRPLLTR</sequence>
<organism evidence="4 5">
    <name type="scientific">Crossiella equi</name>
    <dbReference type="NCBI Taxonomy" id="130796"/>
    <lineage>
        <taxon>Bacteria</taxon>
        <taxon>Bacillati</taxon>
        <taxon>Actinomycetota</taxon>
        <taxon>Actinomycetes</taxon>
        <taxon>Pseudonocardiales</taxon>
        <taxon>Pseudonocardiaceae</taxon>
        <taxon>Crossiella</taxon>
    </lineage>
</organism>
<protein>
    <submittedName>
        <fullName evidence="4">Branched-chain amino acid transport system substrate-binding protein</fullName>
    </submittedName>
</protein>
<dbReference type="PANTHER" id="PTHR30483:SF6">
    <property type="entry name" value="PERIPLASMIC BINDING PROTEIN OF ABC TRANSPORTER FOR NATURAL AMINO ACIDS"/>
    <property type="match status" value="1"/>
</dbReference>
<keyword evidence="2" id="KW-0732">Signal</keyword>
<keyword evidence="5" id="KW-1185">Reference proteome</keyword>
<evidence type="ECO:0000313" key="4">
    <source>
        <dbReference type="EMBL" id="MBP2478068.1"/>
    </source>
</evidence>
<comment type="caution">
    <text evidence="4">The sequence shown here is derived from an EMBL/GenBank/DDBJ whole genome shotgun (WGS) entry which is preliminary data.</text>
</comment>
<dbReference type="Proteomes" id="UP001519363">
    <property type="component" value="Unassembled WGS sequence"/>
</dbReference>
<name>A0ABS5AND1_9PSEU</name>
<evidence type="ECO:0000259" key="3">
    <source>
        <dbReference type="Pfam" id="PF13458"/>
    </source>
</evidence>
<proteinExistence type="inferred from homology"/>
<dbReference type="InterPro" id="IPR051010">
    <property type="entry name" value="BCAA_transport"/>
</dbReference>